<evidence type="ECO:0000256" key="1">
    <source>
        <dbReference type="ARBA" id="ARBA00022729"/>
    </source>
</evidence>
<dbReference type="GO" id="GO:0030976">
    <property type="term" value="F:thiamine pyrophosphate binding"/>
    <property type="evidence" value="ECO:0007669"/>
    <property type="project" value="TreeGrafter"/>
</dbReference>
<dbReference type="Proteomes" id="UP000077875">
    <property type="component" value="Chromosome"/>
</dbReference>
<sequence length="328" mass="35831">MHKPLLNALLGISLSFATLCAAQADTPLRLYTSQPNADAQATVDAFQRAHPEIRVEWVRDGTSQLLTRLRAEREAGVPAPDVLLISDALSMQGLAAEGWLESYDAPGKERFDPAFYDPEGRFYGTKLITTGIAYHQRAERRPQRWRDLAEPELAGLLSMPSPLYSGAAMIHLESLLAAPGLGWDYYTQLREHGAQAQGGNGGVLTAVASGAKPYGMLVDFMALRERAKGAPIEFVFPAEGVSYVTEPVAITRDAKASEAARRFVDFLLSEPGQELVRAQGYVPAMSAMPTPEGFPPRESIRYLEFDPVEALGRLDADKARFADLFAGY</sequence>
<dbReference type="InterPro" id="IPR026045">
    <property type="entry name" value="Ferric-bd"/>
</dbReference>
<dbReference type="SUPFAM" id="SSF53850">
    <property type="entry name" value="Periplasmic binding protein-like II"/>
    <property type="match status" value="1"/>
</dbReference>
<dbReference type="CDD" id="cd13547">
    <property type="entry name" value="PBP2_Fbp_like_2"/>
    <property type="match status" value="1"/>
</dbReference>
<proteinExistence type="predicted"/>
<dbReference type="GO" id="GO:0015888">
    <property type="term" value="P:thiamine transport"/>
    <property type="evidence" value="ECO:0007669"/>
    <property type="project" value="TreeGrafter"/>
</dbReference>
<accession>A0A172YBE4</accession>
<dbReference type="PIRSF" id="PIRSF002825">
    <property type="entry name" value="CfbpA"/>
    <property type="match status" value="1"/>
</dbReference>
<gene>
    <name evidence="3" type="ORF">A5892_02890</name>
</gene>
<name>A0A172YBE4_9GAMM</name>
<reference evidence="3 4" key="1">
    <citation type="submission" date="2016-04" db="EMBL/GenBank/DDBJ databases">
        <title>Complete Genome Sequence of Halotalea alkalilenta IHB B 13600.</title>
        <authorList>
            <person name="Swarnkar M.K."/>
            <person name="Sharma A."/>
            <person name="Kaushal K."/>
            <person name="Soni R."/>
            <person name="Rana S."/>
            <person name="Singh A.K."/>
            <person name="Gulati A."/>
        </authorList>
    </citation>
    <scope>NUCLEOTIDE SEQUENCE [LARGE SCALE GENOMIC DNA]</scope>
    <source>
        <strain evidence="3 4">IHB B 13600</strain>
    </source>
</reference>
<dbReference type="EMBL" id="CP015243">
    <property type="protein sequence ID" value="ANF56544.1"/>
    <property type="molecule type" value="Genomic_DNA"/>
</dbReference>
<dbReference type="Gene3D" id="3.40.190.10">
    <property type="entry name" value="Periplasmic binding protein-like II"/>
    <property type="match status" value="2"/>
</dbReference>
<dbReference type="STRING" id="376489.A5892_02890"/>
<protein>
    <submittedName>
        <fullName evidence="3">ABC transporter substrate-binding protein</fullName>
    </submittedName>
</protein>
<evidence type="ECO:0000256" key="2">
    <source>
        <dbReference type="SAM" id="SignalP"/>
    </source>
</evidence>
<dbReference type="KEGG" id="haa:A5892_02890"/>
<feature type="signal peptide" evidence="2">
    <location>
        <begin position="1"/>
        <end position="24"/>
    </location>
</feature>
<dbReference type="AlphaFoldDB" id="A0A172YBE4"/>
<evidence type="ECO:0000313" key="4">
    <source>
        <dbReference type="Proteomes" id="UP000077875"/>
    </source>
</evidence>
<dbReference type="GO" id="GO:0030288">
    <property type="term" value="C:outer membrane-bounded periplasmic space"/>
    <property type="evidence" value="ECO:0007669"/>
    <property type="project" value="TreeGrafter"/>
</dbReference>
<keyword evidence="1 2" id="KW-0732">Signal</keyword>
<feature type="chain" id="PRO_5008004550" evidence="2">
    <location>
        <begin position="25"/>
        <end position="328"/>
    </location>
</feature>
<dbReference type="GO" id="GO:0030975">
    <property type="term" value="F:thiamine binding"/>
    <property type="evidence" value="ECO:0007669"/>
    <property type="project" value="TreeGrafter"/>
</dbReference>
<dbReference type="PANTHER" id="PTHR30006:SF2">
    <property type="entry name" value="ABC TRANSPORTER SUBSTRATE-BINDING PROTEIN"/>
    <property type="match status" value="1"/>
</dbReference>
<dbReference type="PANTHER" id="PTHR30006">
    <property type="entry name" value="THIAMINE-BINDING PERIPLASMIC PROTEIN-RELATED"/>
    <property type="match status" value="1"/>
</dbReference>
<dbReference type="RefSeq" id="WP_064121521.1">
    <property type="nucleotide sequence ID" value="NZ_CP015243.1"/>
</dbReference>
<dbReference type="Pfam" id="PF13531">
    <property type="entry name" value="SBP_bac_11"/>
    <property type="match status" value="1"/>
</dbReference>
<evidence type="ECO:0000313" key="3">
    <source>
        <dbReference type="EMBL" id="ANF56544.1"/>
    </source>
</evidence>
<organism evidence="3 4">
    <name type="scientific">Halotalea alkalilenta</name>
    <dbReference type="NCBI Taxonomy" id="376489"/>
    <lineage>
        <taxon>Bacteria</taxon>
        <taxon>Pseudomonadati</taxon>
        <taxon>Pseudomonadota</taxon>
        <taxon>Gammaproteobacteria</taxon>
        <taxon>Oceanospirillales</taxon>
        <taxon>Halomonadaceae</taxon>
        <taxon>Halotalea</taxon>
    </lineage>
</organism>
<keyword evidence="4" id="KW-1185">Reference proteome</keyword>